<dbReference type="PANTHER" id="PTHR34180:SF1">
    <property type="entry name" value="BETA-ALANYL-DOPAMINE_CARCININE HYDROLASE"/>
    <property type="match status" value="1"/>
</dbReference>
<dbReference type="VEuPathDB" id="VectorBase:RPRC007822"/>
<dbReference type="HOGENOM" id="CLU_058523_0_0_1"/>
<dbReference type="AlphaFoldDB" id="T1HUV2"/>
<dbReference type="EMBL" id="ACPB03018896">
    <property type="status" value="NOT_ANNOTATED_CDS"/>
    <property type="molecule type" value="Genomic_DNA"/>
</dbReference>
<dbReference type="eggNOG" id="ENOG502QU2R">
    <property type="taxonomic scope" value="Eukaryota"/>
</dbReference>
<dbReference type="STRING" id="13249.T1HUV2"/>
<evidence type="ECO:0000313" key="2">
    <source>
        <dbReference type="EnsemblMetazoa" id="RPRC007822-PA"/>
    </source>
</evidence>
<protein>
    <recommendedName>
        <fullName evidence="1">Peptidase C45 hydrolase domain-containing protein</fullName>
    </recommendedName>
</protein>
<dbReference type="Pfam" id="PF03417">
    <property type="entry name" value="AAT"/>
    <property type="match status" value="1"/>
</dbReference>
<feature type="domain" description="Peptidase C45 hydrolase" evidence="1">
    <location>
        <begin position="36"/>
        <end position="266"/>
    </location>
</feature>
<evidence type="ECO:0000259" key="1">
    <source>
        <dbReference type="Pfam" id="PF03417"/>
    </source>
</evidence>
<dbReference type="InParanoid" id="T1HUV2"/>
<dbReference type="PANTHER" id="PTHR34180">
    <property type="entry name" value="PEPTIDASE C45"/>
    <property type="match status" value="1"/>
</dbReference>
<dbReference type="Proteomes" id="UP000015103">
    <property type="component" value="Unassembled WGS sequence"/>
</dbReference>
<proteinExistence type="predicted"/>
<evidence type="ECO:0000313" key="3">
    <source>
        <dbReference type="Proteomes" id="UP000015103"/>
    </source>
</evidence>
<dbReference type="Gene3D" id="3.60.60.10">
    <property type="entry name" value="Penicillin V Acylase, Chain A"/>
    <property type="match status" value="1"/>
</dbReference>
<name>T1HUV2_RHOPR</name>
<dbReference type="InterPro" id="IPR047801">
    <property type="entry name" value="Peptidase_C45"/>
</dbReference>
<organism evidence="2 3">
    <name type="scientific">Rhodnius prolixus</name>
    <name type="common">Triatomid bug</name>
    <dbReference type="NCBI Taxonomy" id="13249"/>
    <lineage>
        <taxon>Eukaryota</taxon>
        <taxon>Metazoa</taxon>
        <taxon>Ecdysozoa</taxon>
        <taxon>Arthropoda</taxon>
        <taxon>Hexapoda</taxon>
        <taxon>Insecta</taxon>
        <taxon>Pterygota</taxon>
        <taxon>Neoptera</taxon>
        <taxon>Paraneoptera</taxon>
        <taxon>Hemiptera</taxon>
        <taxon>Heteroptera</taxon>
        <taxon>Panheteroptera</taxon>
        <taxon>Cimicomorpha</taxon>
        <taxon>Reduviidae</taxon>
        <taxon>Triatominae</taxon>
        <taxon>Rhodnius</taxon>
    </lineage>
</organism>
<sequence>VKYSLTEVKVPNARRRRSLPVVTVSGTYYDIGYDVKLLGHTIDAHKIFLNNLYVVRGEVTECIPHEVFTALCYPGLLPGSIMGYNSHGLLYTVNFLHASHLNPCGIPRTIIARALLVADSVLSVRAALRCSGHGLADALSVNFVLLQKKGFDFFYNIEASPSYPPRKESEINLATMTQQYYTHCNSFQRLSIPENDLLQTACRARADTLQNMAKPKSKQDVINALGDFSDDSYKIFTDFDERVITIAVIIIDLITRTMTMYVDNPRTSEPTTIISLDNN</sequence>
<dbReference type="InterPro" id="IPR005079">
    <property type="entry name" value="Peptidase_C45_hydrolase"/>
</dbReference>
<keyword evidence="3" id="KW-1185">Reference proteome</keyword>
<dbReference type="OMA" id="TECIPHE"/>
<accession>T1HUV2</accession>
<dbReference type="EnsemblMetazoa" id="RPRC007822-RA">
    <property type="protein sequence ID" value="RPRC007822-PA"/>
    <property type="gene ID" value="RPRC007822"/>
</dbReference>
<reference evidence="2" key="1">
    <citation type="submission" date="2015-05" db="UniProtKB">
        <authorList>
            <consortium name="EnsemblMetazoa"/>
        </authorList>
    </citation>
    <scope>IDENTIFICATION</scope>
</reference>